<evidence type="ECO:0000256" key="3">
    <source>
        <dbReference type="ARBA" id="ARBA00023125"/>
    </source>
</evidence>
<reference evidence="6 7" key="1">
    <citation type="journal article" date="2010" name="J. Bacteriol.">
        <title>Genome sequence of Lentisphaera araneosa HTCC2155T, the type species of the order Lentisphaerales in the phylum Lentisphaerae.</title>
        <authorList>
            <person name="Thrash J.C."/>
            <person name="Cho J.C."/>
            <person name="Vergin K.L."/>
            <person name="Morris R.M."/>
            <person name="Giovannoni S.J."/>
        </authorList>
    </citation>
    <scope>NUCLEOTIDE SEQUENCE [LARGE SCALE GENOMIC DNA]</scope>
    <source>
        <strain evidence="6 7">HTCC2155</strain>
    </source>
</reference>
<dbReference type="Pfam" id="PF04542">
    <property type="entry name" value="Sigma70_r2"/>
    <property type="match status" value="1"/>
</dbReference>
<dbReference type="PANTHER" id="PTHR43133">
    <property type="entry name" value="RNA POLYMERASE ECF-TYPE SIGMA FACTO"/>
    <property type="match status" value="1"/>
</dbReference>
<evidence type="ECO:0000256" key="1">
    <source>
        <dbReference type="ARBA" id="ARBA00023015"/>
    </source>
</evidence>
<keyword evidence="2" id="KW-0731">Sigma factor</keyword>
<keyword evidence="4" id="KW-0804">Transcription</keyword>
<organism evidence="6 7">
    <name type="scientific">Lentisphaera araneosa HTCC2155</name>
    <dbReference type="NCBI Taxonomy" id="313628"/>
    <lineage>
        <taxon>Bacteria</taxon>
        <taxon>Pseudomonadati</taxon>
        <taxon>Lentisphaerota</taxon>
        <taxon>Lentisphaeria</taxon>
        <taxon>Lentisphaerales</taxon>
        <taxon>Lentisphaeraceae</taxon>
        <taxon>Lentisphaera</taxon>
    </lineage>
</organism>
<dbReference type="Gene3D" id="1.10.1740.10">
    <property type="match status" value="1"/>
</dbReference>
<comment type="caution">
    <text evidence="6">The sequence shown here is derived from an EMBL/GenBank/DDBJ whole genome shotgun (WGS) entry which is preliminary data.</text>
</comment>
<dbReference type="InterPro" id="IPR014284">
    <property type="entry name" value="RNA_pol_sigma-70_dom"/>
</dbReference>
<accession>A6DFI8</accession>
<dbReference type="NCBIfam" id="TIGR02937">
    <property type="entry name" value="sigma70-ECF"/>
    <property type="match status" value="1"/>
</dbReference>
<evidence type="ECO:0000313" key="7">
    <source>
        <dbReference type="Proteomes" id="UP000004947"/>
    </source>
</evidence>
<dbReference type="GO" id="GO:0003677">
    <property type="term" value="F:DNA binding"/>
    <property type="evidence" value="ECO:0007669"/>
    <property type="project" value="UniProtKB-KW"/>
</dbReference>
<dbReference type="AlphaFoldDB" id="A6DFI8"/>
<feature type="domain" description="RNA polymerase sigma-70 region 2" evidence="5">
    <location>
        <begin position="30"/>
        <end position="96"/>
    </location>
</feature>
<dbReference type="InterPro" id="IPR013325">
    <property type="entry name" value="RNA_pol_sigma_r2"/>
</dbReference>
<name>A6DFI8_9BACT</name>
<dbReference type="eggNOG" id="COG1595">
    <property type="taxonomic scope" value="Bacteria"/>
</dbReference>
<gene>
    <name evidence="6" type="ORF">LNTAR_17498</name>
</gene>
<dbReference type="OrthoDB" id="665849at2"/>
<evidence type="ECO:0000313" key="6">
    <source>
        <dbReference type="EMBL" id="EDM29568.1"/>
    </source>
</evidence>
<dbReference type="InterPro" id="IPR007627">
    <property type="entry name" value="RNA_pol_sigma70_r2"/>
</dbReference>
<keyword evidence="3" id="KW-0238">DNA-binding</keyword>
<dbReference type="SUPFAM" id="SSF88946">
    <property type="entry name" value="Sigma2 domain of RNA polymerase sigma factors"/>
    <property type="match status" value="1"/>
</dbReference>
<dbReference type="Proteomes" id="UP000004947">
    <property type="component" value="Unassembled WGS sequence"/>
</dbReference>
<evidence type="ECO:0000259" key="5">
    <source>
        <dbReference type="Pfam" id="PF04542"/>
    </source>
</evidence>
<protein>
    <submittedName>
        <fullName evidence="6">Probable ECF sigma factor</fullName>
    </submittedName>
</protein>
<dbReference type="GO" id="GO:0016987">
    <property type="term" value="F:sigma factor activity"/>
    <property type="evidence" value="ECO:0007669"/>
    <property type="project" value="UniProtKB-KW"/>
</dbReference>
<dbReference type="GO" id="GO:0006352">
    <property type="term" value="P:DNA-templated transcription initiation"/>
    <property type="evidence" value="ECO:0007669"/>
    <property type="project" value="InterPro"/>
</dbReference>
<evidence type="ECO:0000256" key="4">
    <source>
        <dbReference type="ARBA" id="ARBA00023163"/>
    </source>
</evidence>
<dbReference type="RefSeq" id="WP_007276690.1">
    <property type="nucleotide sequence ID" value="NZ_ABCK01000001.1"/>
</dbReference>
<keyword evidence="7" id="KW-1185">Reference proteome</keyword>
<dbReference type="EMBL" id="ABCK01000001">
    <property type="protein sequence ID" value="EDM29568.1"/>
    <property type="molecule type" value="Genomic_DNA"/>
</dbReference>
<dbReference type="PANTHER" id="PTHR43133:SF8">
    <property type="entry name" value="RNA POLYMERASE SIGMA FACTOR HI_1459-RELATED"/>
    <property type="match status" value="1"/>
</dbReference>
<dbReference type="InterPro" id="IPR039425">
    <property type="entry name" value="RNA_pol_sigma-70-like"/>
</dbReference>
<proteinExistence type="predicted"/>
<sequence length="196" mass="23473">MSDIYKTRKTLLLRIKDQYNDDAWAEFSEVYKRYIYAIIRRMNINAADADDIVQRIMMNLWKKLPTMTYDEQKSFRAFLSVVTKHEVLDFIDQGKRQVKRDQKAFDEDYLNSIRLPEIETIAKSEWQIYLTNRAFAIMAKDYDELAVEGFRMCLKGASVAEVAKYMEAEEKVVYNLRFRMKERFAKEINKLRQDLE</sequence>
<evidence type="ECO:0000256" key="2">
    <source>
        <dbReference type="ARBA" id="ARBA00023082"/>
    </source>
</evidence>
<keyword evidence="1" id="KW-0805">Transcription regulation</keyword>